<reference evidence="2" key="1">
    <citation type="submission" date="2022-11" db="UniProtKB">
        <authorList>
            <consortium name="WormBaseParasite"/>
        </authorList>
    </citation>
    <scope>IDENTIFICATION</scope>
</reference>
<accession>A0AC35FQU8</accession>
<evidence type="ECO:0000313" key="1">
    <source>
        <dbReference type="Proteomes" id="UP000887580"/>
    </source>
</evidence>
<dbReference type="WBParaSite" id="PS1159_v2.g1998.t2">
    <property type="protein sequence ID" value="PS1159_v2.g1998.t2"/>
    <property type="gene ID" value="PS1159_v2.g1998"/>
</dbReference>
<dbReference type="Proteomes" id="UP000887580">
    <property type="component" value="Unplaced"/>
</dbReference>
<name>A0AC35FQU8_9BILA</name>
<proteinExistence type="predicted"/>
<protein>
    <submittedName>
        <fullName evidence="2">Uncharacterized protein</fullName>
    </submittedName>
</protein>
<sequence>MQIDEIDSKRWNTSTRNSKLMAQHEFQRAKSFQSSNNANSCKSLLPFQNVIGNLKSKVEKEQYESNSRGVENDSSSKIFIQEKHIDAHRSEIFGQESCSARLTKSCKSYFDGKNGTRLQIKSTKYSLSITAGNSSTFQCSSRKRTLVKELDLIYGFINNDIRDTREYMIPSKKAKTVQKFFEADTEPEIILQNFEADEELEEEEIIQPYSNENETFTQESIITKLTTSCKAFFGGNSTVSRL</sequence>
<organism evidence="1 2">
    <name type="scientific">Panagrolaimus sp. PS1159</name>
    <dbReference type="NCBI Taxonomy" id="55785"/>
    <lineage>
        <taxon>Eukaryota</taxon>
        <taxon>Metazoa</taxon>
        <taxon>Ecdysozoa</taxon>
        <taxon>Nematoda</taxon>
        <taxon>Chromadorea</taxon>
        <taxon>Rhabditida</taxon>
        <taxon>Tylenchina</taxon>
        <taxon>Panagrolaimomorpha</taxon>
        <taxon>Panagrolaimoidea</taxon>
        <taxon>Panagrolaimidae</taxon>
        <taxon>Panagrolaimus</taxon>
    </lineage>
</organism>
<evidence type="ECO:0000313" key="2">
    <source>
        <dbReference type="WBParaSite" id="PS1159_v2.g1998.t2"/>
    </source>
</evidence>